<protein>
    <submittedName>
        <fullName evidence="1">Biofilm formation regulatory protein BssS</fullName>
    </submittedName>
</protein>
<dbReference type="RefSeq" id="WP_050079852.1">
    <property type="nucleotide sequence ID" value="NZ_CABMMF010000016.1"/>
</dbReference>
<sequence length="83" mass="9284">MSKKDDIPVFPVAGWKVGPLPGYDALVFKLQFLTSPTQPLEEAQETQFFGITPDMARVLITELERNIETVEKSSSAIHPSEKH</sequence>
<dbReference type="InterPro" id="IPR025730">
    <property type="entry name" value="Biofilm_BssS"/>
</dbReference>
<comment type="caution">
    <text evidence="1">The sequence shown here is derived from an EMBL/GenBank/DDBJ whole genome shotgun (WGS) entry which is preliminary data.</text>
</comment>
<proteinExistence type="predicted"/>
<dbReference type="Proteomes" id="UP000046784">
    <property type="component" value="Unassembled WGS sequence"/>
</dbReference>
<name>A0AAI8ZS25_YERFR</name>
<dbReference type="Pfam" id="PF13991">
    <property type="entry name" value="BssS"/>
    <property type="match status" value="1"/>
</dbReference>
<dbReference type="AlphaFoldDB" id="A0AAI8ZS25"/>
<reference evidence="1 2" key="1">
    <citation type="submission" date="2015-03" db="EMBL/GenBank/DDBJ databases">
        <authorList>
            <consortium name="Pathogen Informatics"/>
            <person name="Murphy D."/>
        </authorList>
    </citation>
    <scope>NUCLEOTIDE SEQUENCE [LARGE SCALE GENOMIC DNA]</scope>
    <source>
        <strain evidence="1 2">3400/83</strain>
    </source>
</reference>
<organism evidence="1 2">
    <name type="scientific">Yersinia frederiksenii</name>
    <dbReference type="NCBI Taxonomy" id="29484"/>
    <lineage>
        <taxon>Bacteria</taxon>
        <taxon>Pseudomonadati</taxon>
        <taxon>Pseudomonadota</taxon>
        <taxon>Gammaproteobacteria</taxon>
        <taxon>Enterobacterales</taxon>
        <taxon>Yersiniaceae</taxon>
        <taxon>Yersinia</taxon>
    </lineage>
</organism>
<gene>
    <name evidence="1" type="primary">bssS_2</name>
    <name evidence="1" type="ORF">ERS008524_02598</name>
</gene>
<evidence type="ECO:0000313" key="2">
    <source>
        <dbReference type="Proteomes" id="UP000046784"/>
    </source>
</evidence>
<accession>A0AAI8ZS25</accession>
<dbReference type="EMBL" id="CGCB01000016">
    <property type="protein sequence ID" value="CFR04321.1"/>
    <property type="molecule type" value="Genomic_DNA"/>
</dbReference>
<evidence type="ECO:0000313" key="1">
    <source>
        <dbReference type="EMBL" id="CFR04321.1"/>
    </source>
</evidence>